<comment type="subcellular location">
    <subcellularLocation>
        <location evidence="1">Nucleus</location>
    </subcellularLocation>
</comment>
<keyword evidence="9" id="KW-0805">Transcription regulation</keyword>
<keyword evidence="6 13" id="KW-0863">Zinc-finger</keyword>
<dbReference type="GO" id="GO:0008270">
    <property type="term" value="F:zinc ion binding"/>
    <property type="evidence" value="ECO:0007669"/>
    <property type="project" value="UniProtKB-KW"/>
</dbReference>
<dbReference type="SMART" id="SM00355">
    <property type="entry name" value="ZnF_C2H2"/>
    <property type="match status" value="8"/>
</dbReference>
<feature type="domain" description="C2H2-type" evidence="15">
    <location>
        <begin position="282"/>
        <end position="309"/>
    </location>
</feature>
<dbReference type="FunFam" id="3.30.160.60:FF:000410">
    <property type="entry name" value="Zinc finger protein 777"/>
    <property type="match status" value="2"/>
</dbReference>
<organism evidence="16 17">
    <name type="scientific">Pseudonaja textilis</name>
    <name type="common">Eastern brown snake</name>
    <dbReference type="NCBI Taxonomy" id="8673"/>
    <lineage>
        <taxon>Eukaryota</taxon>
        <taxon>Metazoa</taxon>
        <taxon>Chordata</taxon>
        <taxon>Craniata</taxon>
        <taxon>Vertebrata</taxon>
        <taxon>Euteleostomi</taxon>
        <taxon>Lepidosauria</taxon>
        <taxon>Squamata</taxon>
        <taxon>Bifurcata</taxon>
        <taxon>Unidentata</taxon>
        <taxon>Episquamata</taxon>
        <taxon>Toxicofera</taxon>
        <taxon>Serpentes</taxon>
        <taxon>Colubroidea</taxon>
        <taxon>Elapidae</taxon>
        <taxon>Hydrophiinae</taxon>
        <taxon>Pseudonaja</taxon>
    </lineage>
</organism>
<feature type="domain" description="C2H2-type" evidence="15">
    <location>
        <begin position="426"/>
        <end position="453"/>
    </location>
</feature>
<proteinExistence type="inferred from homology"/>
<evidence type="ECO:0000256" key="8">
    <source>
        <dbReference type="ARBA" id="ARBA00022843"/>
    </source>
</evidence>
<feature type="domain" description="C2H2-type" evidence="15">
    <location>
        <begin position="510"/>
        <end position="535"/>
    </location>
</feature>
<dbReference type="FunFam" id="3.30.160.60:FF:000617">
    <property type="entry name" value="Zinc finger protein 777"/>
    <property type="match status" value="1"/>
</dbReference>
<dbReference type="PANTHER" id="PTHR24388:SF51">
    <property type="entry name" value="ZINC FINGER PROTEIN 281-RELATED"/>
    <property type="match status" value="1"/>
</dbReference>
<dbReference type="FunFam" id="3.30.160.60:FF:000508">
    <property type="entry name" value="Myeloid zinc finger 1"/>
    <property type="match status" value="1"/>
</dbReference>
<evidence type="ECO:0000256" key="7">
    <source>
        <dbReference type="ARBA" id="ARBA00022833"/>
    </source>
</evidence>
<feature type="domain" description="C2H2-type" evidence="15">
    <location>
        <begin position="340"/>
        <end position="367"/>
    </location>
</feature>
<name>A0A670ZQA5_PSETE</name>
<evidence type="ECO:0000256" key="4">
    <source>
        <dbReference type="ARBA" id="ARBA00022723"/>
    </source>
</evidence>
<dbReference type="GO" id="GO:0042802">
    <property type="term" value="F:identical protein binding"/>
    <property type="evidence" value="ECO:0007669"/>
    <property type="project" value="UniProtKB-ARBA"/>
</dbReference>
<dbReference type="Proteomes" id="UP000472273">
    <property type="component" value="Unplaced"/>
</dbReference>
<reference evidence="16" key="1">
    <citation type="submission" date="2025-08" db="UniProtKB">
        <authorList>
            <consortium name="Ensembl"/>
        </authorList>
    </citation>
    <scope>IDENTIFICATION</scope>
</reference>
<feature type="region of interest" description="Disordered" evidence="14">
    <location>
        <begin position="1"/>
        <end position="31"/>
    </location>
</feature>
<evidence type="ECO:0000256" key="1">
    <source>
        <dbReference type="ARBA" id="ARBA00004123"/>
    </source>
</evidence>
<protein>
    <recommendedName>
        <fullName evidence="15">C2H2-type domain-containing protein</fullName>
    </recommendedName>
</protein>
<evidence type="ECO:0000256" key="14">
    <source>
        <dbReference type="SAM" id="MobiDB-lite"/>
    </source>
</evidence>
<evidence type="ECO:0000256" key="13">
    <source>
        <dbReference type="PROSITE-ProRule" id="PRU00042"/>
    </source>
</evidence>
<keyword evidence="7" id="KW-0862">Zinc</keyword>
<evidence type="ECO:0000256" key="12">
    <source>
        <dbReference type="ARBA" id="ARBA00023242"/>
    </source>
</evidence>
<evidence type="ECO:0000256" key="9">
    <source>
        <dbReference type="ARBA" id="ARBA00023015"/>
    </source>
</evidence>
<dbReference type="Gene3D" id="3.30.160.60">
    <property type="entry name" value="Classic Zinc Finger"/>
    <property type="match status" value="7"/>
</dbReference>
<keyword evidence="5" id="KW-0677">Repeat</keyword>
<evidence type="ECO:0000259" key="15">
    <source>
        <dbReference type="PROSITE" id="PS50157"/>
    </source>
</evidence>
<comment type="similarity">
    <text evidence="2">Belongs to the krueppel C2H2-type zinc-finger protein family.</text>
</comment>
<keyword evidence="10" id="KW-0238">DNA-binding</keyword>
<dbReference type="PANTHER" id="PTHR24388">
    <property type="entry name" value="ZINC FINGER PROTEIN"/>
    <property type="match status" value="1"/>
</dbReference>
<evidence type="ECO:0000313" key="17">
    <source>
        <dbReference type="Proteomes" id="UP000472273"/>
    </source>
</evidence>
<dbReference type="GO" id="GO:0000981">
    <property type="term" value="F:DNA-binding transcription factor activity, RNA polymerase II-specific"/>
    <property type="evidence" value="ECO:0007669"/>
    <property type="project" value="TreeGrafter"/>
</dbReference>
<feature type="domain" description="C2H2-type" evidence="15">
    <location>
        <begin position="368"/>
        <end position="395"/>
    </location>
</feature>
<dbReference type="FunFam" id="3.30.160.60:FF:001210">
    <property type="entry name" value="zinc finger protein 777"/>
    <property type="match status" value="1"/>
</dbReference>
<keyword evidence="12" id="KW-0539">Nucleus</keyword>
<dbReference type="FunFam" id="3.30.160.60:FF:000045">
    <property type="entry name" value="ZFP69 zinc finger protein B"/>
    <property type="match status" value="1"/>
</dbReference>
<dbReference type="Pfam" id="PF00096">
    <property type="entry name" value="zf-C2H2"/>
    <property type="match status" value="7"/>
</dbReference>
<keyword evidence="8" id="KW-0832">Ubl conjugation</keyword>
<evidence type="ECO:0000256" key="11">
    <source>
        <dbReference type="ARBA" id="ARBA00023163"/>
    </source>
</evidence>
<keyword evidence="4" id="KW-0479">Metal-binding</keyword>
<dbReference type="FunFam" id="3.30.160.60:FF:001435">
    <property type="entry name" value="zinc finger protein 777"/>
    <property type="match status" value="1"/>
</dbReference>
<feature type="region of interest" description="Disordered" evidence="14">
    <location>
        <begin position="304"/>
        <end position="338"/>
    </location>
</feature>
<evidence type="ECO:0000256" key="5">
    <source>
        <dbReference type="ARBA" id="ARBA00022737"/>
    </source>
</evidence>
<dbReference type="InterPro" id="IPR013087">
    <property type="entry name" value="Znf_C2H2_type"/>
</dbReference>
<evidence type="ECO:0000256" key="6">
    <source>
        <dbReference type="ARBA" id="ARBA00022771"/>
    </source>
</evidence>
<keyword evidence="3" id="KW-1017">Isopeptide bond</keyword>
<dbReference type="Ensembl" id="ENSPTXT00000025722.1">
    <property type="protein sequence ID" value="ENSPTXP00000024954.1"/>
    <property type="gene ID" value="ENSPTXG00000017390.1"/>
</dbReference>
<feature type="domain" description="C2H2-type" evidence="15">
    <location>
        <begin position="482"/>
        <end position="509"/>
    </location>
</feature>
<keyword evidence="17" id="KW-1185">Reference proteome</keyword>
<dbReference type="GO" id="GO:0000978">
    <property type="term" value="F:RNA polymerase II cis-regulatory region sequence-specific DNA binding"/>
    <property type="evidence" value="ECO:0007669"/>
    <property type="project" value="TreeGrafter"/>
</dbReference>
<dbReference type="SUPFAM" id="SSF57667">
    <property type="entry name" value="beta-beta-alpha zinc fingers"/>
    <property type="match status" value="5"/>
</dbReference>
<evidence type="ECO:0000256" key="3">
    <source>
        <dbReference type="ARBA" id="ARBA00022499"/>
    </source>
</evidence>
<dbReference type="GeneTree" id="ENSGT00940000155153"/>
<feature type="domain" description="C2H2-type" evidence="15">
    <location>
        <begin position="398"/>
        <end position="425"/>
    </location>
</feature>
<evidence type="ECO:0000256" key="10">
    <source>
        <dbReference type="ARBA" id="ARBA00023125"/>
    </source>
</evidence>
<dbReference type="GO" id="GO:0005634">
    <property type="term" value="C:nucleus"/>
    <property type="evidence" value="ECO:0007669"/>
    <property type="project" value="UniProtKB-SubCell"/>
</dbReference>
<keyword evidence="11" id="KW-0804">Transcription</keyword>
<sequence length="535" mass="60123">VGQGLPLFQASQRDAAPARHRLPPTPTDSDQLFDREDQAAEIALTLVASFQAMEKKVDSHTSRLLDLEGRTGTVEKKVLDCEKTTGEIGGQLESKWAALGTLIQEYGLLQRRLENMENLLKNRNFWILRFPPGSKGETPKVGSALGLFSFQLPSWSTTVHSPALIHNPVPIHSPAPVLIPAPVRSLGTGLQSITGPWPGTGAHPVVIKTEEPHSDECPGDVEPHQMSGSSEGDFQGLDPEAPCGSPYSAATPLGNFPSNNLEEGSEYDVNFGEIKRVTEGPYECHACDLSFRIKQQYLLHQRLHTARRGVAPPPRRGQTYPNKRNFKQQPQPPLPPGKPYKCSECDSSFSHKSSLSKHQITHVGERPYSCGECRKSFRLQISLAMHQRVHTGKTELSFICPQCGKAFSRPSHLLRHQRTHTGERPYKCSQCDKTFSEKSKLTNHYRVHTRERPHACSECGKGFIRKHHLLEHQRIHTGERPYHCAECGKNFTQKHHLLEHQRAHTGERPYPCTECAKCFRYKQSLKYHLRTHMGE</sequence>
<dbReference type="AlphaFoldDB" id="A0A670ZQA5"/>
<feature type="domain" description="C2H2-type" evidence="15">
    <location>
        <begin position="454"/>
        <end position="481"/>
    </location>
</feature>
<dbReference type="InterPro" id="IPR050527">
    <property type="entry name" value="Snail/Krueppel_Znf"/>
</dbReference>
<dbReference type="InterPro" id="IPR036236">
    <property type="entry name" value="Znf_C2H2_sf"/>
</dbReference>
<dbReference type="PROSITE" id="PS50157">
    <property type="entry name" value="ZINC_FINGER_C2H2_2"/>
    <property type="match status" value="8"/>
</dbReference>
<reference evidence="16" key="2">
    <citation type="submission" date="2025-09" db="UniProtKB">
        <authorList>
            <consortium name="Ensembl"/>
        </authorList>
    </citation>
    <scope>IDENTIFICATION</scope>
</reference>
<accession>A0A670ZQA5</accession>
<dbReference type="PROSITE" id="PS00028">
    <property type="entry name" value="ZINC_FINGER_C2H2_1"/>
    <property type="match status" value="8"/>
</dbReference>
<feature type="region of interest" description="Disordered" evidence="14">
    <location>
        <begin position="211"/>
        <end position="261"/>
    </location>
</feature>
<evidence type="ECO:0000313" key="16">
    <source>
        <dbReference type="Ensembl" id="ENSPTXP00000024954.1"/>
    </source>
</evidence>
<evidence type="ECO:0000256" key="2">
    <source>
        <dbReference type="ARBA" id="ARBA00006991"/>
    </source>
</evidence>